<organism evidence="2 3">
    <name type="scientific">Imperialibacter roseus</name>
    <dbReference type="NCBI Taxonomy" id="1324217"/>
    <lineage>
        <taxon>Bacteria</taxon>
        <taxon>Pseudomonadati</taxon>
        <taxon>Bacteroidota</taxon>
        <taxon>Cytophagia</taxon>
        <taxon>Cytophagales</taxon>
        <taxon>Flammeovirgaceae</taxon>
        <taxon>Imperialibacter</taxon>
    </lineage>
</organism>
<dbReference type="Proteomes" id="UP001302349">
    <property type="component" value="Chromosome"/>
</dbReference>
<proteinExistence type="predicted"/>
<evidence type="ECO:0000313" key="3">
    <source>
        <dbReference type="Proteomes" id="UP001302349"/>
    </source>
</evidence>
<name>A0ABZ0IPL5_9BACT</name>
<keyword evidence="3" id="KW-1185">Reference proteome</keyword>
<feature type="signal peptide" evidence="1">
    <location>
        <begin position="1"/>
        <end position="28"/>
    </location>
</feature>
<dbReference type="PROSITE" id="PS51257">
    <property type="entry name" value="PROKAR_LIPOPROTEIN"/>
    <property type="match status" value="1"/>
</dbReference>
<feature type="chain" id="PRO_5046566796" description="Lipoprotein" evidence="1">
    <location>
        <begin position="29"/>
        <end position="75"/>
    </location>
</feature>
<dbReference type="EMBL" id="CP136051">
    <property type="protein sequence ID" value="WOK06930.1"/>
    <property type="molecule type" value="Genomic_DNA"/>
</dbReference>
<dbReference type="RefSeq" id="WP_317489623.1">
    <property type="nucleotide sequence ID" value="NZ_CP136051.1"/>
</dbReference>
<keyword evidence="1" id="KW-0732">Signal</keyword>
<accession>A0ABZ0IPL5</accession>
<evidence type="ECO:0008006" key="4">
    <source>
        <dbReference type="Google" id="ProtNLM"/>
    </source>
</evidence>
<evidence type="ECO:0000313" key="2">
    <source>
        <dbReference type="EMBL" id="WOK06930.1"/>
    </source>
</evidence>
<evidence type="ECO:0000256" key="1">
    <source>
        <dbReference type="SAM" id="SignalP"/>
    </source>
</evidence>
<protein>
    <recommendedName>
        <fullName evidence="4">Lipoprotein</fullName>
    </recommendedName>
</protein>
<sequence length="75" mass="7666">MKAFLLSQKRILSSVSLAVLIVGTLIFASCGGDDENPTCTGCTAASPWSKAGAGTCYATQTDCERAEGGTCVICN</sequence>
<reference evidence="2 3" key="1">
    <citation type="journal article" date="2023" name="Microbiol. Resour. Announc.">
        <title>Complete Genome Sequence of Imperialibacter roseus strain P4T.</title>
        <authorList>
            <person name="Tizabi D.R."/>
            <person name="Bachvaroff T."/>
            <person name="Hill R.T."/>
        </authorList>
    </citation>
    <scope>NUCLEOTIDE SEQUENCE [LARGE SCALE GENOMIC DNA]</scope>
    <source>
        <strain evidence="2 3">P4T</strain>
    </source>
</reference>
<gene>
    <name evidence="2" type="ORF">RT717_28070</name>
</gene>